<feature type="transmembrane region" description="Helical" evidence="8">
    <location>
        <begin position="286"/>
        <end position="308"/>
    </location>
</feature>
<name>A0A162S4R4_9CRUS</name>
<evidence type="ECO:0000256" key="1">
    <source>
        <dbReference type="ARBA" id="ARBA00004141"/>
    </source>
</evidence>
<accession>A0A162S4R4</accession>
<dbReference type="SUPFAM" id="SSF103473">
    <property type="entry name" value="MFS general substrate transporter"/>
    <property type="match status" value="1"/>
</dbReference>
<dbReference type="CDD" id="cd17406">
    <property type="entry name" value="MFS_unc93A_like"/>
    <property type="match status" value="1"/>
</dbReference>
<feature type="transmembrane region" description="Helical" evidence="8">
    <location>
        <begin position="498"/>
        <end position="518"/>
    </location>
</feature>
<feature type="transmembrane region" description="Helical" evidence="8">
    <location>
        <begin position="409"/>
        <end position="428"/>
    </location>
</feature>
<dbReference type="GO" id="GO:0055120">
    <property type="term" value="C:striated muscle dense body"/>
    <property type="evidence" value="ECO:0007669"/>
    <property type="project" value="TreeGrafter"/>
</dbReference>
<feature type="compositionally biased region" description="Polar residues" evidence="7">
    <location>
        <begin position="1"/>
        <end position="11"/>
    </location>
</feature>
<dbReference type="InterPro" id="IPR010291">
    <property type="entry name" value="Ion_channel_UNC-93"/>
</dbReference>
<gene>
    <name evidence="9" type="ORF">APZ42_012141</name>
</gene>
<dbReference type="STRING" id="35525.A0A162S4R4"/>
<feature type="region of interest" description="Disordered" evidence="7">
    <location>
        <begin position="1"/>
        <end position="61"/>
    </location>
</feature>
<dbReference type="Gene3D" id="1.20.1250.20">
    <property type="entry name" value="MFS general substrate transporter like domains"/>
    <property type="match status" value="2"/>
</dbReference>
<dbReference type="GO" id="GO:0015459">
    <property type="term" value="F:potassium channel regulator activity"/>
    <property type="evidence" value="ECO:0007669"/>
    <property type="project" value="TreeGrafter"/>
</dbReference>
<proteinExistence type="inferred from homology"/>
<evidence type="ECO:0000256" key="5">
    <source>
        <dbReference type="ARBA" id="ARBA00023136"/>
    </source>
</evidence>
<reference evidence="9 10" key="1">
    <citation type="submission" date="2016-03" db="EMBL/GenBank/DDBJ databases">
        <title>EvidentialGene: Evidence-directed Construction of Genes on Genomes.</title>
        <authorList>
            <person name="Gilbert D.G."/>
            <person name="Choi J.-H."/>
            <person name="Mockaitis K."/>
            <person name="Colbourne J."/>
            <person name="Pfrender M."/>
        </authorList>
    </citation>
    <scope>NUCLEOTIDE SEQUENCE [LARGE SCALE GENOMIC DNA]</scope>
    <source>
        <strain evidence="9 10">Xinb3</strain>
        <tissue evidence="9">Complete organism</tissue>
    </source>
</reference>
<dbReference type="Proteomes" id="UP000076858">
    <property type="component" value="Unassembled WGS sequence"/>
</dbReference>
<feature type="compositionally biased region" description="Polar residues" evidence="7">
    <location>
        <begin position="49"/>
        <end position="59"/>
    </location>
</feature>
<dbReference type="InterPro" id="IPR036259">
    <property type="entry name" value="MFS_trans_sf"/>
</dbReference>
<dbReference type="OrthoDB" id="78663at2759"/>
<dbReference type="GO" id="GO:0006937">
    <property type="term" value="P:regulation of muscle contraction"/>
    <property type="evidence" value="ECO:0007669"/>
    <property type="project" value="TreeGrafter"/>
</dbReference>
<evidence type="ECO:0000256" key="8">
    <source>
        <dbReference type="SAM" id="Phobius"/>
    </source>
</evidence>
<protein>
    <submittedName>
        <fullName evidence="9">UNC93 protein</fullName>
    </submittedName>
</protein>
<evidence type="ECO:0000256" key="6">
    <source>
        <dbReference type="ARBA" id="ARBA00023180"/>
    </source>
</evidence>
<feature type="transmembrane region" description="Helical" evidence="8">
    <location>
        <begin position="80"/>
        <end position="98"/>
    </location>
</feature>
<comment type="similarity">
    <text evidence="2">Belongs to the unc-93 family.</text>
</comment>
<feature type="transmembrane region" description="Helical" evidence="8">
    <location>
        <begin position="118"/>
        <end position="138"/>
    </location>
</feature>
<keyword evidence="3 8" id="KW-0812">Transmembrane</keyword>
<evidence type="ECO:0000313" key="10">
    <source>
        <dbReference type="Proteomes" id="UP000076858"/>
    </source>
</evidence>
<evidence type="ECO:0000313" key="9">
    <source>
        <dbReference type="EMBL" id="KZS21013.1"/>
    </source>
</evidence>
<dbReference type="PANTHER" id="PTHR19444:SF13">
    <property type="entry name" value="PROTEIN UNC-93 HOMOLOG A"/>
    <property type="match status" value="1"/>
</dbReference>
<dbReference type="EMBL" id="LRGB01000084">
    <property type="protein sequence ID" value="KZS21013.1"/>
    <property type="molecule type" value="Genomic_DNA"/>
</dbReference>
<keyword evidence="4 8" id="KW-1133">Transmembrane helix</keyword>
<evidence type="ECO:0000256" key="3">
    <source>
        <dbReference type="ARBA" id="ARBA00022692"/>
    </source>
</evidence>
<dbReference type="FunFam" id="1.20.1250.20:FF:000290">
    <property type="entry name" value="Unc-93 homolog A"/>
    <property type="match status" value="1"/>
</dbReference>
<comment type="subcellular location">
    <subcellularLocation>
        <location evidence="1">Membrane</location>
        <topology evidence="1">Multi-pass membrane protein</topology>
    </subcellularLocation>
</comment>
<dbReference type="AlphaFoldDB" id="A0A162S4R4"/>
<organism evidence="9 10">
    <name type="scientific">Daphnia magna</name>
    <dbReference type="NCBI Taxonomy" id="35525"/>
    <lineage>
        <taxon>Eukaryota</taxon>
        <taxon>Metazoa</taxon>
        <taxon>Ecdysozoa</taxon>
        <taxon>Arthropoda</taxon>
        <taxon>Crustacea</taxon>
        <taxon>Branchiopoda</taxon>
        <taxon>Diplostraca</taxon>
        <taxon>Cladocera</taxon>
        <taxon>Anomopoda</taxon>
        <taxon>Daphniidae</taxon>
        <taxon>Daphnia</taxon>
    </lineage>
</organism>
<dbReference type="Pfam" id="PF05978">
    <property type="entry name" value="UNC-93"/>
    <property type="match status" value="1"/>
</dbReference>
<keyword evidence="5 8" id="KW-0472">Membrane</keyword>
<keyword evidence="6" id="KW-0325">Glycoprotein</keyword>
<dbReference type="GO" id="GO:0043266">
    <property type="term" value="P:regulation of potassium ion transport"/>
    <property type="evidence" value="ECO:0007669"/>
    <property type="project" value="TreeGrafter"/>
</dbReference>
<dbReference type="InterPro" id="IPR051951">
    <property type="entry name" value="UNC-93_regulatory"/>
</dbReference>
<feature type="transmembrane region" description="Helical" evidence="8">
    <location>
        <begin position="211"/>
        <end position="229"/>
    </location>
</feature>
<dbReference type="PANTHER" id="PTHR19444">
    <property type="entry name" value="UNC-93 RELATED"/>
    <property type="match status" value="1"/>
</dbReference>
<evidence type="ECO:0000256" key="4">
    <source>
        <dbReference type="ARBA" id="ARBA00022989"/>
    </source>
</evidence>
<keyword evidence="10" id="KW-1185">Reference proteome</keyword>
<evidence type="ECO:0000256" key="2">
    <source>
        <dbReference type="ARBA" id="ARBA00009172"/>
    </source>
</evidence>
<sequence length="529" mass="58213">MGNSEEATTGEVNEGYVPTEEKVNGDEPPPYSSDMKENETSVPVDVETRNNNPNFQNENDGMRSIGSMSPFEIQQEKMRIWKNVAVISLSFMCLFTAFNSVGNLQSSINADAGLGTTASATIYVALIVSCMFVPTWLIKTIKCKWTMVFCELCYSVYIIAQFWPSFGTLIPAAIILGIGAAPMWSAKCTYLTQVGNRYAALIGDKSAEPSITRFFGVFFMVFQTSQIWGNLISSLVLSMDKADETIVDEDILQFCGANFCNSRNLTNITGDGSVSLPLERPDEDKIQMLTGILLGFALLASLIMALLVDPLSRFGEEERQGSSTGKTGVELLLATFQHMKNPYQLLIIPLTLWSGFEQAFLTAEFTAAYISCSWGVQHVGFVLICYGVADALGSITCGSIVKIVGRMPIFIFGALLNAGLIIALFLWQPDPSKPVIYFVIAAFWGLADSIWQTQINSFYGVIFAGSEEAAFSNYRLWESLGFAIAFAYSYALCANAKLWVLVGILIAGMTGYFIIEIIETKKFKKTRKE</sequence>
<evidence type="ECO:0000256" key="7">
    <source>
        <dbReference type="SAM" id="MobiDB-lite"/>
    </source>
</evidence>
<feature type="transmembrane region" description="Helical" evidence="8">
    <location>
        <begin position="169"/>
        <end position="190"/>
    </location>
</feature>
<comment type="caution">
    <text evidence="9">The sequence shown here is derived from an EMBL/GenBank/DDBJ whole genome shotgun (WGS) entry which is preliminary data.</text>
</comment>
<dbReference type="GO" id="GO:0005886">
    <property type="term" value="C:plasma membrane"/>
    <property type="evidence" value="ECO:0007669"/>
    <property type="project" value="TreeGrafter"/>
</dbReference>